<name>A0A9E8S1X7_9CAUD</name>
<keyword evidence="2" id="KW-1185">Reference proteome</keyword>
<proteinExistence type="predicted"/>
<evidence type="ECO:0000313" key="1">
    <source>
        <dbReference type="EMBL" id="WAB08866.1"/>
    </source>
</evidence>
<reference evidence="1" key="1">
    <citation type="submission" date="2022-10" db="EMBL/GenBank/DDBJ databases">
        <authorList>
            <person name="Roth M.A."/>
            <person name="Wohlstadter N.E."/>
            <person name="Arguedas X."/>
            <person name="Leighton H.R."/>
            <person name="Msuya J.A."/>
            <person name="Pravda N."/>
            <person name="Shaffer C.D."/>
            <person name="Weston-Hafer K.A."/>
            <person name="Russell D.A."/>
            <person name="Jacobs-Sera D."/>
            <person name="Hatfull G.F."/>
        </authorList>
    </citation>
    <scope>NUCLEOTIDE SEQUENCE</scope>
</reference>
<gene>
    <name evidence="1" type="primary">87</name>
    <name evidence="1" type="ORF">SEA_SUCCESS_87</name>
</gene>
<dbReference type="EMBL" id="OP751148">
    <property type="protein sequence ID" value="WAB08866.1"/>
    <property type="molecule type" value="Genomic_DNA"/>
</dbReference>
<dbReference type="RefSeq" id="YP_010755611.1">
    <property type="nucleotide sequence ID" value="NC_073472.1"/>
</dbReference>
<sequence>MRTRLGMLALALVTILGGVAKAEAHAAPVKAHVPYRVRVLVGTLPYPPCIELRRTPEGRSWFADMVSDTYDEGKRRTVAQQIHYVREGCVSLTEEG</sequence>
<dbReference type="Proteomes" id="UP001163413">
    <property type="component" value="Segment"/>
</dbReference>
<dbReference type="KEGG" id="vg:80020279"/>
<organism evidence="1 2">
    <name type="scientific">Streptomyces phage Success</name>
    <dbReference type="NCBI Taxonomy" id="2999013"/>
    <lineage>
        <taxon>Viruses</taxon>
        <taxon>Duplodnaviria</taxon>
        <taxon>Heunggongvirae</taxon>
        <taxon>Uroviricota</taxon>
        <taxon>Caudoviricetes</taxon>
        <taxon>Successvirus</taxon>
        <taxon>Successvirus success</taxon>
    </lineage>
</organism>
<accession>A0A9E8S1X7</accession>
<evidence type="ECO:0000313" key="2">
    <source>
        <dbReference type="Proteomes" id="UP001163413"/>
    </source>
</evidence>
<protein>
    <submittedName>
        <fullName evidence="1">Uncharacterized protein</fullName>
    </submittedName>
</protein>
<dbReference type="GeneID" id="80020279"/>